<gene>
    <name evidence="2" type="ORF">FK178_10060</name>
</gene>
<name>A0A5B8YJY4_9FLAO</name>
<organism evidence="2 3">
    <name type="scientific">Antarcticibacterium arcticum</name>
    <dbReference type="NCBI Taxonomy" id="2585771"/>
    <lineage>
        <taxon>Bacteria</taxon>
        <taxon>Pseudomonadati</taxon>
        <taxon>Bacteroidota</taxon>
        <taxon>Flavobacteriia</taxon>
        <taxon>Flavobacteriales</taxon>
        <taxon>Flavobacteriaceae</taxon>
        <taxon>Antarcticibacterium</taxon>
    </lineage>
</organism>
<feature type="transmembrane region" description="Helical" evidence="1">
    <location>
        <begin position="91"/>
        <end position="111"/>
    </location>
</feature>
<evidence type="ECO:0000313" key="3">
    <source>
        <dbReference type="Proteomes" id="UP000321954"/>
    </source>
</evidence>
<evidence type="ECO:0000256" key="1">
    <source>
        <dbReference type="SAM" id="Phobius"/>
    </source>
</evidence>
<dbReference type="OrthoDB" id="637094at2"/>
<feature type="transmembrane region" description="Helical" evidence="1">
    <location>
        <begin position="65"/>
        <end position="85"/>
    </location>
</feature>
<feature type="transmembrane region" description="Helical" evidence="1">
    <location>
        <begin position="146"/>
        <end position="166"/>
    </location>
</feature>
<feature type="transmembrane region" description="Helical" evidence="1">
    <location>
        <begin position="317"/>
        <end position="340"/>
    </location>
</feature>
<dbReference type="KEGG" id="anp:FK178_10060"/>
<reference evidence="2 3" key="1">
    <citation type="submission" date="2019-08" db="EMBL/GenBank/DDBJ databases">
        <title>Antarcticibacterium arcticum sp. nov., a bacterium isolated from marine sediment of the Canadian Beaufort Sea.</title>
        <authorList>
            <person name="Lee Y.M."/>
            <person name="Baek K."/>
            <person name="Lee D.-H."/>
            <person name="Shin S.C."/>
            <person name="Jin Y.K."/>
            <person name="Park Y."/>
        </authorList>
    </citation>
    <scope>NUCLEOTIDE SEQUENCE [LARGE SCALE GENOMIC DNA]</scope>
    <source>
        <strain evidence="2 3">PAMC 28998</strain>
    </source>
</reference>
<dbReference type="RefSeq" id="WP_146834368.1">
    <property type="nucleotide sequence ID" value="NZ_CP042476.1"/>
</dbReference>
<dbReference type="EMBL" id="CP042476">
    <property type="protein sequence ID" value="QED38044.1"/>
    <property type="molecule type" value="Genomic_DNA"/>
</dbReference>
<accession>A0A5B8YJY4</accession>
<keyword evidence="1" id="KW-0472">Membrane</keyword>
<keyword evidence="1" id="KW-0812">Transmembrane</keyword>
<protein>
    <submittedName>
        <fullName evidence="2">DUF4153 domain-containing protein</fullName>
    </submittedName>
</protein>
<feature type="transmembrane region" description="Helical" evidence="1">
    <location>
        <begin position="252"/>
        <end position="274"/>
    </location>
</feature>
<keyword evidence="3" id="KW-1185">Reference proteome</keyword>
<proteinExistence type="predicted"/>
<dbReference type="AlphaFoldDB" id="A0A5B8YJY4"/>
<keyword evidence="1" id="KW-1133">Transmembrane helix</keyword>
<dbReference type="Proteomes" id="UP000321954">
    <property type="component" value="Chromosome"/>
</dbReference>
<feature type="transmembrane region" description="Helical" evidence="1">
    <location>
        <begin position="186"/>
        <end position="213"/>
    </location>
</feature>
<evidence type="ECO:0000313" key="2">
    <source>
        <dbReference type="EMBL" id="QED38044.1"/>
    </source>
</evidence>
<feature type="transmembrane region" description="Helical" evidence="1">
    <location>
        <begin position="120"/>
        <end position="140"/>
    </location>
</feature>
<feature type="transmembrane region" description="Helical" evidence="1">
    <location>
        <begin position="393"/>
        <end position="411"/>
    </location>
</feature>
<feature type="transmembrane region" description="Helical" evidence="1">
    <location>
        <begin position="286"/>
        <end position="305"/>
    </location>
</feature>
<feature type="transmembrane region" description="Helical" evidence="1">
    <location>
        <begin position="352"/>
        <end position="373"/>
    </location>
</feature>
<feature type="transmembrane region" description="Helical" evidence="1">
    <location>
        <begin position="219"/>
        <end position="240"/>
    </location>
</feature>
<sequence length="413" mass="45926">MKDQIIINLNDPGKLERLYRTNKTKFRNEFNALSQDLKEGTLANFWNERLNYQSDEIKWGEGKDLLFIIIASLCAGLIAKIPAFTGLEEDFFYPRNIGFIIFPMLTAYFAWKNNISIRKIFIIIGTLLTGVIFINSLPNVPESDTLILACVHLPVLLWGVLGFAFVSPNYKHLEKRLGFLKYNGDLLVISALICIAGGILTGITIGLFSLLGISIEEFYFEYIVIFALPAVPILGTYLTQTNPHLVGKVSPVIARIFSPLVLVMLVIYLVAMVYSGKDPYNDREFLLLFNALLIGVMAIIFFSLAGSSETQKSKPEIFILILLSIVTILVNGIALSAILFRISEWGITPNRIAVLGANLLILINLILVTAKLLQATSNNSNPAGAENVIARYLPIYIIWAIIVTFGFPLIFGI</sequence>